<feature type="compositionally biased region" description="Low complexity" evidence="1">
    <location>
        <begin position="253"/>
        <end position="264"/>
    </location>
</feature>
<dbReference type="InParanoid" id="A0A0G4F0J3"/>
<keyword evidence="3" id="KW-1185">Reference proteome</keyword>
<feature type="compositionally biased region" description="Low complexity" evidence="1">
    <location>
        <begin position="77"/>
        <end position="89"/>
    </location>
</feature>
<evidence type="ECO:0000313" key="2">
    <source>
        <dbReference type="EMBL" id="CEM05248.1"/>
    </source>
</evidence>
<feature type="compositionally biased region" description="Basic residues" evidence="1">
    <location>
        <begin position="397"/>
        <end position="407"/>
    </location>
</feature>
<dbReference type="Proteomes" id="UP000041254">
    <property type="component" value="Unassembled WGS sequence"/>
</dbReference>
<feature type="compositionally biased region" description="Polar residues" evidence="1">
    <location>
        <begin position="425"/>
        <end position="441"/>
    </location>
</feature>
<dbReference type="AlphaFoldDB" id="A0A0G4F0J3"/>
<feature type="region of interest" description="Disordered" evidence="1">
    <location>
        <begin position="380"/>
        <end position="537"/>
    </location>
</feature>
<sequence length="572" mass="60032">MFLERHQQKRHHPSSSRNGVVLPPPPPSHPPLPLKHPNHDPSPPYTGSPVGMLDVYIKQAAPASPYPIQLSSLSTCNSGLSTSDSSFFGSSGGDDSNGGVDEEVPLSFLVRAVHPPPPPQQLSKSAHHKTAPSPHAQPRPSVGSTIPPASTSAPLPDPNNNNTPSSPVPSDSSPSVYARLSLPGTPFLPVVKEAPYEPLLTEDVSCTSSNGQAGKLSWSPALNTTYAGSGTGRAKKGSAKLPGKGEVEGGDLPGSVSPSDVSPGASPPSKPIYDGKVPVSRTFIHFDEHDAKKVAITGTTSLTSSGLESATKGSQRRSQSVAANPLYSRLGGESLNIGSLGHVEGFRCCPNKRCYWFYTERGCMRGKFCDHCHLCLPRDKKAQRHNGSRSPQPACGHGRHRHAHRRYTSSVAEGQVYRQKGGKLVTTTSIQTEGGNNTPDNGSFDVSGHQGRSGRRSTLPAAMPLPPLSRHGSRRNSLHPSDAAAGLLSPQQAFQQPLSPSPSFPPSPAAFSTVSMPVHGYQGTSSEGHSSPSPVCSPALPYTGGRIGVVTSRGVVGSKPCGVMIALPPERQ</sequence>
<feature type="compositionally biased region" description="Low complexity" evidence="1">
    <location>
        <begin position="158"/>
        <end position="176"/>
    </location>
</feature>
<evidence type="ECO:0008006" key="4">
    <source>
        <dbReference type="Google" id="ProtNLM"/>
    </source>
</evidence>
<feature type="compositionally biased region" description="Polar residues" evidence="1">
    <location>
        <begin position="522"/>
        <end position="534"/>
    </location>
</feature>
<gene>
    <name evidence="2" type="ORF">Vbra_14195</name>
</gene>
<dbReference type="VEuPathDB" id="CryptoDB:Vbra_14195"/>
<evidence type="ECO:0000256" key="1">
    <source>
        <dbReference type="SAM" id="MobiDB-lite"/>
    </source>
</evidence>
<feature type="compositionally biased region" description="Pro residues" evidence="1">
    <location>
        <begin position="499"/>
        <end position="508"/>
    </location>
</feature>
<dbReference type="EMBL" id="CDMY01000356">
    <property type="protein sequence ID" value="CEM05248.1"/>
    <property type="molecule type" value="Genomic_DNA"/>
</dbReference>
<reference evidence="2 3" key="1">
    <citation type="submission" date="2014-11" db="EMBL/GenBank/DDBJ databases">
        <authorList>
            <person name="Zhu J."/>
            <person name="Qi W."/>
            <person name="Song R."/>
        </authorList>
    </citation>
    <scope>NUCLEOTIDE SEQUENCE [LARGE SCALE GENOMIC DNA]</scope>
</reference>
<feature type="region of interest" description="Disordered" evidence="1">
    <location>
        <begin position="1"/>
        <end position="50"/>
    </location>
</feature>
<feature type="compositionally biased region" description="Low complexity" evidence="1">
    <location>
        <begin position="487"/>
        <end position="498"/>
    </location>
</feature>
<proteinExistence type="predicted"/>
<feature type="compositionally biased region" description="Polar residues" evidence="1">
    <location>
        <begin position="142"/>
        <end position="153"/>
    </location>
</feature>
<feature type="compositionally biased region" description="Pro residues" evidence="1">
    <location>
        <begin position="22"/>
        <end position="46"/>
    </location>
</feature>
<evidence type="ECO:0000313" key="3">
    <source>
        <dbReference type="Proteomes" id="UP000041254"/>
    </source>
</evidence>
<name>A0A0G4F0J3_VITBC</name>
<protein>
    <recommendedName>
        <fullName evidence="4">C3H1-type domain-containing protein</fullName>
    </recommendedName>
</protein>
<organism evidence="2 3">
    <name type="scientific">Vitrella brassicaformis (strain CCMP3155)</name>
    <dbReference type="NCBI Taxonomy" id="1169540"/>
    <lineage>
        <taxon>Eukaryota</taxon>
        <taxon>Sar</taxon>
        <taxon>Alveolata</taxon>
        <taxon>Colpodellida</taxon>
        <taxon>Vitrellaceae</taxon>
        <taxon>Vitrella</taxon>
    </lineage>
</organism>
<feature type="region of interest" description="Disordered" evidence="1">
    <location>
        <begin position="206"/>
        <end position="274"/>
    </location>
</feature>
<feature type="region of interest" description="Disordered" evidence="1">
    <location>
        <begin position="67"/>
        <end position="177"/>
    </location>
</feature>
<accession>A0A0G4F0J3</accession>